<comment type="subcellular location">
    <subcellularLocation>
        <location evidence="1">Membrane</location>
        <topology evidence="1">Multi-pass membrane protein</topology>
    </subcellularLocation>
</comment>
<evidence type="ECO:0000256" key="1">
    <source>
        <dbReference type="ARBA" id="ARBA00004141"/>
    </source>
</evidence>
<keyword evidence="14" id="KW-1185">Reference proteome</keyword>
<evidence type="ECO:0000313" key="14">
    <source>
        <dbReference type="Proteomes" id="UP001152799"/>
    </source>
</evidence>
<name>A0A9N9MYQ5_9CUCU</name>
<reference evidence="13" key="1">
    <citation type="submission" date="2022-01" db="EMBL/GenBank/DDBJ databases">
        <authorList>
            <person name="King R."/>
        </authorList>
    </citation>
    <scope>NUCLEOTIDE SEQUENCE</scope>
</reference>
<keyword evidence="6" id="KW-1133">Transmembrane helix</keyword>
<dbReference type="Pfam" id="PF00858">
    <property type="entry name" value="ASC"/>
    <property type="match status" value="1"/>
</dbReference>
<protein>
    <submittedName>
        <fullName evidence="13">Uncharacterized protein</fullName>
    </submittedName>
</protein>
<keyword evidence="7" id="KW-0915">Sodium</keyword>
<evidence type="ECO:0000256" key="7">
    <source>
        <dbReference type="ARBA" id="ARBA00023053"/>
    </source>
</evidence>
<gene>
    <name evidence="13" type="ORF">CEUTPL_LOCUS13060</name>
</gene>
<comment type="similarity">
    <text evidence="2 12">Belongs to the amiloride-sensitive sodium channel (TC 1.A.6) family.</text>
</comment>
<dbReference type="OrthoDB" id="6662555at2759"/>
<evidence type="ECO:0000256" key="9">
    <source>
        <dbReference type="ARBA" id="ARBA00023136"/>
    </source>
</evidence>
<evidence type="ECO:0000256" key="11">
    <source>
        <dbReference type="ARBA" id="ARBA00023303"/>
    </source>
</evidence>
<dbReference type="EMBL" id="OU892284">
    <property type="protein sequence ID" value="CAG9772654.1"/>
    <property type="molecule type" value="Genomic_DNA"/>
</dbReference>
<evidence type="ECO:0000256" key="2">
    <source>
        <dbReference type="ARBA" id="ARBA00007193"/>
    </source>
</evidence>
<evidence type="ECO:0000256" key="8">
    <source>
        <dbReference type="ARBA" id="ARBA00023065"/>
    </source>
</evidence>
<keyword evidence="5 12" id="KW-0812">Transmembrane</keyword>
<keyword evidence="3 12" id="KW-0813">Transport</keyword>
<accession>A0A9N9MYQ5</accession>
<keyword evidence="4 12" id="KW-0894">Sodium channel</keyword>
<dbReference type="GO" id="GO:0016020">
    <property type="term" value="C:membrane"/>
    <property type="evidence" value="ECO:0007669"/>
    <property type="project" value="UniProtKB-SubCell"/>
</dbReference>
<sequence length="172" mass="20902">MVAVATWQGMKVYNHYKQRPVIVTVDKSYYKWNIEYPTVTICTKQLKNEDELRQEIETLSFKYNWPDEILTTEYDDFVSYLEDLAFKNYKNYDEYKPYATNQKKEYLKPEQYMEVLNRVVFDINYTERKMKHQKFEPVKVIEVVPKSIERVFTERGLCYVVNSNVSRFYTPE</sequence>
<dbReference type="GO" id="GO:0005272">
    <property type="term" value="F:sodium channel activity"/>
    <property type="evidence" value="ECO:0007669"/>
    <property type="project" value="UniProtKB-KW"/>
</dbReference>
<evidence type="ECO:0000256" key="4">
    <source>
        <dbReference type="ARBA" id="ARBA00022461"/>
    </source>
</evidence>
<keyword evidence="8 12" id="KW-0406">Ion transport</keyword>
<evidence type="ECO:0000313" key="13">
    <source>
        <dbReference type="EMBL" id="CAG9772654.1"/>
    </source>
</evidence>
<dbReference type="InterPro" id="IPR001873">
    <property type="entry name" value="ENaC"/>
</dbReference>
<evidence type="ECO:0000256" key="3">
    <source>
        <dbReference type="ARBA" id="ARBA00022448"/>
    </source>
</evidence>
<proteinExistence type="inferred from homology"/>
<keyword evidence="10 12" id="KW-0739">Sodium transport</keyword>
<organism evidence="13 14">
    <name type="scientific">Ceutorhynchus assimilis</name>
    <name type="common">cabbage seed weevil</name>
    <dbReference type="NCBI Taxonomy" id="467358"/>
    <lineage>
        <taxon>Eukaryota</taxon>
        <taxon>Metazoa</taxon>
        <taxon>Ecdysozoa</taxon>
        <taxon>Arthropoda</taxon>
        <taxon>Hexapoda</taxon>
        <taxon>Insecta</taxon>
        <taxon>Pterygota</taxon>
        <taxon>Neoptera</taxon>
        <taxon>Endopterygota</taxon>
        <taxon>Coleoptera</taxon>
        <taxon>Polyphaga</taxon>
        <taxon>Cucujiformia</taxon>
        <taxon>Curculionidae</taxon>
        <taxon>Ceutorhynchinae</taxon>
        <taxon>Ceutorhynchus</taxon>
    </lineage>
</organism>
<evidence type="ECO:0000256" key="12">
    <source>
        <dbReference type="RuleBase" id="RU000679"/>
    </source>
</evidence>
<keyword evidence="9" id="KW-0472">Membrane</keyword>
<dbReference type="AlphaFoldDB" id="A0A9N9MYQ5"/>
<evidence type="ECO:0000256" key="5">
    <source>
        <dbReference type="ARBA" id="ARBA00022692"/>
    </source>
</evidence>
<evidence type="ECO:0000256" key="6">
    <source>
        <dbReference type="ARBA" id="ARBA00022989"/>
    </source>
</evidence>
<dbReference type="Proteomes" id="UP001152799">
    <property type="component" value="Chromosome 8"/>
</dbReference>
<keyword evidence="11 12" id="KW-0407">Ion channel</keyword>
<evidence type="ECO:0000256" key="10">
    <source>
        <dbReference type="ARBA" id="ARBA00023201"/>
    </source>
</evidence>